<name>A0ABP0X1N6_9BRYO</name>
<reference evidence="2" key="1">
    <citation type="submission" date="2024-02" db="EMBL/GenBank/DDBJ databases">
        <authorList>
            <consortium name="ELIXIR-Norway"/>
            <consortium name="Elixir Norway"/>
        </authorList>
    </citation>
    <scope>NUCLEOTIDE SEQUENCE</scope>
</reference>
<evidence type="ECO:0008006" key="4">
    <source>
        <dbReference type="Google" id="ProtNLM"/>
    </source>
</evidence>
<protein>
    <recommendedName>
        <fullName evidence="4">Cysteine-rich transmembrane CYSTM domain-containing protein</fullName>
    </recommendedName>
</protein>
<dbReference type="EMBL" id="OZ020100">
    <property type="protein sequence ID" value="CAK9273021.1"/>
    <property type="molecule type" value="Genomic_DNA"/>
</dbReference>
<evidence type="ECO:0000313" key="2">
    <source>
        <dbReference type="EMBL" id="CAK9273021.1"/>
    </source>
</evidence>
<keyword evidence="1" id="KW-1133">Transmembrane helix</keyword>
<sequence length="110" mass="12176">MNYRKGQMARGYPVPGQAVQVGDVATAGGGGEQQQPYVQPPQFVRPDGFQGYNMNPANKGYNNYPASYNYCPQHSDERRRKNSFANALAALFVCCWCITWPCHGPCCCGF</sequence>
<feature type="transmembrane region" description="Helical" evidence="1">
    <location>
        <begin position="83"/>
        <end position="101"/>
    </location>
</feature>
<keyword evidence="1" id="KW-0472">Membrane</keyword>
<evidence type="ECO:0000256" key="1">
    <source>
        <dbReference type="SAM" id="Phobius"/>
    </source>
</evidence>
<accession>A0ABP0X1N6</accession>
<gene>
    <name evidence="2" type="ORF">CSSPJE1EN1_LOCUS18499</name>
</gene>
<proteinExistence type="predicted"/>
<keyword evidence="3" id="KW-1185">Reference proteome</keyword>
<dbReference type="Proteomes" id="UP001497444">
    <property type="component" value="Chromosome 5"/>
</dbReference>
<keyword evidence="1" id="KW-0812">Transmembrane</keyword>
<organism evidence="2 3">
    <name type="scientific">Sphagnum jensenii</name>
    <dbReference type="NCBI Taxonomy" id="128206"/>
    <lineage>
        <taxon>Eukaryota</taxon>
        <taxon>Viridiplantae</taxon>
        <taxon>Streptophyta</taxon>
        <taxon>Embryophyta</taxon>
        <taxon>Bryophyta</taxon>
        <taxon>Sphagnophytina</taxon>
        <taxon>Sphagnopsida</taxon>
        <taxon>Sphagnales</taxon>
        <taxon>Sphagnaceae</taxon>
        <taxon>Sphagnum</taxon>
    </lineage>
</organism>
<evidence type="ECO:0000313" key="3">
    <source>
        <dbReference type="Proteomes" id="UP001497444"/>
    </source>
</evidence>